<reference evidence="2 3" key="1">
    <citation type="submission" date="2023-08" db="EMBL/GenBank/DDBJ databases">
        <title>Black Yeasts Isolated from many extreme environments.</title>
        <authorList>
            <person name="Coleine C."/>
            <person name="Stajich J.E."/>
            <person name="Selbmann L."/>
        </authorList>
    </citation>
    <scope>NUCLEOTIDE SEQUENCE [LARGE SCALE GENOMIC DNA]</scope>
    <source>
        <strain evidence="2 3">CCFEE 5935</strain>
    </source>
</reference>
<gene>
    <name evidence="2" type="ORF">LTR77_008660</name>
</gene>
<dbReference type="RefSeq" id="XP_064655749.1">
    <property type="nucleotide sequence ID" value="XM_064805890.1"/>
</dbReference>
<keyword evidence="1" id="KW-0732">Signal</keyword>
<dbReference type="GeneID" id="89929992"/>
<name>A0AAV9NZZ0_9PEZI</name>
<proteinExistence type="predicted"/>
<accession>A0AAV9NZZ0</accession>
<evidence type="ECO:0000256" key="1">
    <source>
        <dbReference type="SAM" id="SignalP"/>
    </source>
</evidence>
<evidence type="ECO:0000313" key="3">
    <source>
        <dbReference type="Proteomes" id="UP001337655"/>
    </source>
</evidence>
<organism evidence="2 3">
    <name type="scientific">Saxophila tyrrhenica</name>
    <dbReference type="NCBI Taxonomy" id="1690608"/>
    <lineage>
        <taxon>Eukaryota</taxon>
        <taxon>Fungi</taxon>
        <taxon>Dikarya</taxon>
        <taxon>Ascomycota</taxon>
        <taxon>Pezizomycotina</taxon>
        <taxon>Dothideomycetes</taxon>
        <taxon>Dothideomycetidae</taxon>
        <taxon>Mycosphaerellales</taxon>
        <taxon>Extremaceae</taxon>
        <taxon>Saxophila</taxon>
    </lineage>
</organism>
<feature type="chain" id="PRO_5043552749" evidence="1">
    <location>
        <begin position="19"/>
        <end position="160"/>
    </location>
</feature>
<comment type="caution">
    <text evidence="2">The sequence shown here is derived from an EMBL/GenBank/DDBJ whole genome shotgun (WGS) entry which is preliminary data.</text>
</comment>
<dbReference type="AlphaFoldDB" id="A0AAV9NZZ0"/>
<feature type="signal peptide" evidence="1">
    <location>
        <begin position="1"/>
        <end position="18"/>
    </location>
</feature>
<sequence length="160" mass="16721">MPSITTLTTLALAALTAAVPLTTPAAPCNSSEFTMTLQYGYPPTNLSLTAIDSDNPGTLNIVGLDPASYRGTPVKQTGNTTNSHLSFDIQAGDDCETSQTGQFSIYVPDMGELYGQQQPITATKGGMSSEMFVGGGVVFPHLTAASQSWYGEFDNSVLVG</sequence>
<dbReference type="EMBL" id="JAVRRT010000015">
    <property type="protein sequence ID" value="KAK5165737.1"/>
    <property type="molecule type" value="Genomic_DNA"/>
</dbReference>
<keyword evidence="3" id="KW-1185">Reference proteome</keyword>
<dbReference type="Proteomes" id="UP001337655">
    <property type="component" value="Unassembled WGS sequence"/>
</dbReference>
<evidence type="ECO:0000313" key="2">
    <source>
        <dbReference type="EMBL" id="KAK5165737.1"/>
    </source>
</evidence>
<protein>
    <submittedName>
        <fullName evidence="2">Uncharacterized protein</fullName>
    </submittedName>
</protein>